<keyword evidence="1" id="KW-0472">Membrane</keyword>
<gene>
    <name evidence="2" type="ORF">HT576_06760</name>
</gene>
<reference evidence="2" key="1">
    <citation type="submission" date="2020-06" db="EMBL/GenBank/DDBJ databases">
        <title>Haloterrigena sp. nov., an extremely halophilic archaeon isolated from a saline sediment.</title>
        <authorList>
            <person name="Liu B.-B."/>
        </authorList>
    </citation>
    <scope>NUCLEOTIDE SEQUENCE</scope>
    <source>
        <strain evidence="2">SYSU A121-1</strain>
    </source>
</reference>
<dbReference type="SUPFAM" id="SSF46785">
    <property type="entry name" value="Winged helix' DNA-binding domain"/>
    <property type="match status" value="1"/>
</dbReference>
<dbReference type="EMBL" id="JABURA010000001">
    <property type="protein sequence ID" value="NUB90720.1"/>
    <property type="molecule type" value="Genomic_DNA"/>
</dbReference>
<dbReference type="Proteomes" id="UP000728647">
    <property type="component" value="Unassembled WGS sequence"/>
</dbReference>
<accession>A0A8J8GK54</accession>
<evidence type="ECO:0000256" key="1">
    <source>
        <dbReference type="SAM" id="Phobius"/>
    </source>
</evidence>
<dbReference type="InterPro" id="IPR036390">
    <property type="entry name" value="WH_DNA-bd_sf"/>
</dbReference>
<dbReference type="RefSeq" id="WP_174701589.1">
    <property type="nucleotide sequence ID" value="NZ_JABURA010000001.1"/>
</dbReference>
<name>A0A8J8GK54_9EURY</name>
<organism evidence="2 3">
    <name type="scientific">Haloterrigena gelatinilytica</name>
    <dbReference type="NCBI Taxonomy" id="2741724"/>
    <lineage>
        <taxon>Archaea</taxon>
        <taxon>Methanobacteriati</taxon>
        <taxon>Methanobacteriota</taxon>
        <taxon>Stenosarchaea group</taxon>
        <taxon>Halobacteria</taxon>
        <taxon>Halobacteriales</taxon>
        <taxon>Natrialbaceae</taxon>
        <taxon>Haloterrigena</taxon>
    </lineage>
</organism>
<feature type="transmembrane region" description="Helical" evidence="1">
    <location>
        <begin position="67"/>
        <end position="100"/>
    </location>
</feature>
<evidence type="ECO:0000313" key="3">
    <source>
        <dbReference type="Proteomes" id="UP000728647"/>
    </source>
</evidence>
<keyword evidence="1" id="KW-0812">Transmembrane</keyword>
<dbReference type="AlphaFoldDB" id="A0A8J8GK54"/>
<keyword evidence="1" id="KW-1133">Transmembrane helix</keyword>
<comment type="caution">
    <text evidence="2">The sequence shown here is derived from an EMBL/GenBank/DDBJ whole genome shotgun (WGS) entry which is preliminary data.</text>
</comment>
<evidence type="ECO:0000313" key="2">
    <source>
        <dbReference type="EMBL" id="NUB90720.1"/>
    </source>
</evidence>
<dbReference type="OrthoDB" id="200204at2157"/>
<protein>
    <submittedName>
        <fullName evidence="2">Uncharacterized protein</fullName>
    </submittedName>
</protein>
<proteinExistence type="predicted"/>
<sequence>MSSRLASLRESKPLRSIVGTAALLAVLGLSGMALREIAPVFVVFASTMVHEIADDIYDLPAGTNWLIYGTGLAAAGGCLARLSSASLGAVMVLAGLWFVLDGAMTVRYGPARTRHEYVTDLEDDAGETMLRIQTMHVVSQALRDASGPRTVAALATEVDLTESRVESTLEYLAHKGRVERVGDRYRAIPPRWGRLTPVVRFLGWLPRRVGRPFRRLAASAS</sequence>